<dbReference type="Gene3D" id="3.30.300.30">
    <property type="match status" value="1"/>
</dbReference>
<evidence type="ECO:0000259" key="3">
    <source>
        <dbReference type="Pfam" id="PF13570"/>
    </source>
</evidence>
<evidence type="ECO:0000313" key="4">
    <source>
        <dbReference type="EnsemblMetazoa" id="AFAF002727-PA"/>
    </source>
</evidence>
<dbReference type="SUPFAM" id="SSF50998">
    <property type="entry name" value="Quinoprotein alcohol dehydrogenase-like"/>
    <property type="match status" value="1"/>
</dbReference>
<dbReference type="InterPro" id="IPR018391">
    <property type="entry name" value="PQQ_b-propeller_rpt"/>
</dbReference>
<dbReference type="AlphaFoldDB" id="A0A182Q468"/>
<dbReference type="EnsemblMetazoa" id="AFAF002727-RA">
    <property type="protein sequence ID" value="AFAF002727-PA"/>
    <property type="gene ID" value="AFAF002727"/>
</dbReference>
<evidence type="ECO:0000259" key="1">
    <source>
        <dbReference type="Pfam" id="PF00501"/>
    </source>
</evidence>
<dbReference type="InterPro" id="IPR036736">
    <property type="entry name" value="ACP-like_sf"/>
</dbReference>
<keyword evidence="5" id="KW-1185">Reference proteome</keyword>
<dbReference type="SUPFAM" id="SSF56801">
    <property type="entry name" value="Acetyl-CoA synthetase-like"/>
    <property type="match status" value="1"/>
</dbReference>
<feature type="domain" description="Pyrrolo-quinoline quinone repeat" evidence="3">
    <location>
        <begin position="496"/>
        <end position="852"/>
    </location>
</feature>
<dbReference type="STRING" id="69004.A0A182Q468"/>
<dbReference type="InterPro" id="IPR002372">
    <property type="entry name" value="PQQ_rpt_dom"/>
</dbReference>
<protein>
    <recommendedName>
        <fullName evidence="6">Carrier domain-containing protein</fullName>
    </recommendedName>
</protein>
<evidence type="ECO:0000313" key="5">
    <source>
        <dbReference type="Proteomes" id="UP000075886"/>
    </source>
</evidence>
<dbReference type="InterPro" id="IPR000873">
    <property type="entry name" value="AMP-dep_synth/lig_dom"/>
</dbReference>
<feature type="domain" description="AMP-binding enzyme C-terminal" evidence="2">
    <location>
        <begin position="283"/>
        <end position="356"/>
    </location>
</feature>
<sequence length="857" mass="95543">MPLVFAIRTTSVESYPQLAFCVRTSGSTGKPKTVLVPKSCIMPNVFSLSELLAVNENDVIFVCSPPTFDPFVVDVLMGMRAGACLLLVDNSVRLCAYKLLTILFPGVTIMQITPSMFTRWSKENMMNTIFEHQTTLRILLLGGEQFPTLHRPSECRTTVYNIYGITEVSCWSMIQKVSNRHHLDVPLGQLLDNSLVLHIRNAEDERKMAEKTSTGAIIGHLFVGSLSRKCTVIGETNEVPTNQPVFRSTGDLVELTPEGHYLFRGRCNRTIKRFGCRVSLTAIETVLINQQDVQQCAACVIGEQDRLVLFVKSDTTYEEHSFVRMLWKEMRAKLGPEHLPDELHRVDQLPLSLHGKVCNEGLTTLYNEIKSKFYGDNITVVEYLQAELKAMGILRHTDSCCGENETHKKLKTDASFIDQGGTSIAALRLHAAMEEKCGIRLPDLLTILIDPSVPLSRVLSYVEANGAKKNRNDINNSSLHTISSSNRLVIDKHYNLEKCIDSRPTISYCSTSGPILSVGSHSGMLLSINVDTNEILSRVLLPDRIECAVSFINNVTPQQPSALHGVVGCYDGFLYCFDPFNGNILWKYDAGGMIKCSPLVLQNETNTIIIGSYSPNHNLHCIVRVKSDTVVRWKLKLGTKPILAQPASIGEDEGTEFICVATLDGTLTLVSIADGRLIWTRTISRNVPIFSSPIILHEYNRIVCCGVDGTLGLWNAREGVELAKHQLPGNVFSSFETVKKPQDCIYLIVGCYDRNVHCIQYSPMKDDNLVPVWQIAVQSQVYATPLLIDSRQLVVCTTSGWLNLVYLDEARESNKSGRIVATMKMNGELFATPVVYKNSLYIGCRDNCLYKIFVHNT</sequence>
<dbReference type="EMBL" id="AXCN02001967">
    <property type="status" value="NOT_ANNOTATED_CDS"/>
    <property type="molecule type" value="Genomic_DNA"/>
</dbReference>
<name>A0A182Q468_9DIPT</name>
<dbReference type="Proteomes" id="UP000075886">
    <property type="component" value="Unassembled WGS sequence"/>
</dbReference>
<dbReference type="PANTHER" id="PTHR44394:SF1">
    <property type="entry name" value="BETA-ALANINE-ACTIVATING ENZYME"/>
    <property type="match status" value="1"/>
</dbReference>
<dbReference type="InterPro" id="IPR052091">
    <property type="entry name" value="Beta-ala_Activ/Resist"/>
</dbReference>
<dbReference type="SUPFAM" id="SSF47336">
    <property type="entry name" value="ACP-like"/>
    <property type="match status" value="1"/>
</dbReference>
<dbReference type="GO" id="GO:0043041">
    <property type="term" value="P:amino acid activation for nonribosomal peptide biosynthetic process"/>
    <property type="evidence" value="ECO:0007669"/>
    <property type="project" value="TreeGrafter"/>
</dbReference>
<dbReference type="SMART" id="SM00564">
    <property type="entry name" value="PQQ"/>
    <property type="match status" value="3"/>
</dbReference>
<dbReference type="VEuPathDB" id="VectorBase:AFAF002727"/>
<dbReference type="InterPro" id="IPR042099">
    <property type="entry name" value="ANL_N_sf"/>
</dbReference>
<dbReference type="InterPro" id="IPR011047">
    <property type="entry name" value="Quinoprotein_ADH-like_sf"/>
</dbReference>
<reference evidence="4" key="2">
    <citation type="submission" date="2020-05" db="UniProtKB">
        <authorList>
            <consortium name="EnsemblMetazoa"/>
        </authorList>
    </citation>
    <scope>IDENTIFICATION</scope>
    <source>
        <strain evidence="4">FAR1</strain>
    </source>
</reference>
<dbReference type="Gene3D" id="3.40.50.12780">
    <property type="entry name" value="N-terminal domain of ligase-like"/>
    <property type="match status" value="1"/>
</dbReference>
<dbReference type="InterPro" id="IPR045851">
    <property type="entry name" value="AMP-bd_C_sf"/>
</dbReference>
<dbReference type="PANTHER" id="PTHR44394">
    <property type="entry name" value="BETA-ALANINE-ACTIVATING ENZYME"/>
    <property type="match status" value="1"/>
</dbReference>
<dbReference type="Pfam" id="PF13570">
    <property type="entry name" value="Beta-prop_ACSF4"/>
    <property type="match status" value="1"/>
</dbReference>
<dbReference type="InterPro" id="IPR015943">
    <property type="entry name" value="WD40/YVTN_repeat-like_dom_sf"/>
</dbReference>
<reference evidence="5" key="1">
    <citation type="submission" date="2014-01" db="EMBL/GenBank/DDBJ databases">
        <title>The Genome Sequence of Anopheles farauti FAR1 (V2).</title>
        <authorList>
            <consortium name="The Broad Institute Genomics Platform"/>
            <person name="Neafsey D.E."/>
            <person name="Besansky N."/>
            <person name="Howell P."/>
            <person name="Walton C."/>
            <person name="Young S.K."/>
            <person name="Zeng Q."/>
            <person name="Gargeya S."/>
            <person name="Fitzgerald M."/>
            <person name="Haas B."/>
            <person name="Abouelleil A."/>
            <person name="Allen A.W."/>
            <person name="Alvarado L."/>
            <person name="Arachchi H.M."/>
            <person name="Berlin A.M."/>
            <person name="Chapman S.B."/>
            <person name="Gainer-Dewar J."/>
            <person name="Goldberg J."/>
            <person name="Griggs A."/>
            <person name="Gujja S."/>
            <person name="Hansen M."/>
            <person name="Howarth C."/>
            <person name="Imamovic A."/>
            <person name="Ireland A."/>
            <person name="Larimer J."/>
            <person name="McCowan C."/>
            <person name="Murphy C."/>
            <person name="Pearson M."/>
            <person name="Poon T.W."/>
            <person name="Priest M."/>
            <person name="Roberts A."/>
            <person name="Saif S."/>
            <person name="Shea T."/>
            <person name="Sisk P."/>
            <person name="Sykes S."/>
            <person name="Wortman J."/>
            <person name="Nusbaum C."/>
            <person name="Birren B."/>
        </authorList>
    </citation>
    <scope>NUCLEOTIDE SEQUENCE [LARGE SCALE GENOMIC DNA]</scope>
    <source>
        <strain evidence="5">FAR1</strain>
    </source>
</reference>
<feature type="domain" description="AMP-dependent synthetase/ligase" evidence="1">
    <location>
        <begin position="18"/>
        <end position="209"/>
    </location>
</feature>
<accession>A0A182Q468</accession>
<organism evidence="4 5">
    <name type="scientific">Anopheles farauti</name>
    <dbReference type="NCBI Taxonomy" id="69004"/>
    <lineage>
        <taxon>Eukaryota</taxon>
        <taxon>Metazoa</taxon>
        <taxon>Ecdysozoa</taxon>
        <taxon>Arthropoda</taxon>
        <taxon>Hexapoda</taxon>
        <taxon>Insecta</taxon>
        <taxon>Pterygota</taxon>
        <taxon>Neoptera</taxon>
        <taxon>Endopterygota</taxon>
        <taxon>Diptera</taxon>
        <taxon>Nematocera</taxon>
        <taxon>Culicoidea</taxon>
        <taxon>Culicidae</taxon>
        <taxon>Anophelinae</taxon>
        <taxon>Anopheles</taxon>
    </lineage>
</organism>
<evidence type="ECO:0008006" key="6">
    <source>
        <dbReference type="Google" id="ProtNLM"/>
    </source>
</evidence>
<proteinExistence type="predicted"/>
<dbReference type="Pfam" id="PF00501">
    <property type="entry name" value="AMP-binding"/>
    <property type="match status" value="1"/>
</dbReference>
<evidence type="ECO:0000259" key="2">
    <source>
        <dbReference type="Pfam" id="PF13193"/>
    </source>
</evidence>
<dbReference type="Gene3D" id="2.130.10.10">
    <property type="entry name" value="YVTN repeat-like/Quinoprotein amine dehydrogenase"/>
    <property type="match status" value="1"/>
</dbReference>
<dbReference type="Pfam" id="PF13193">
    <property type="entry name" value="AMP-binding_C"/>
    <property type="match status" value="1"/>
</dbReference>
<dbReference type="InterPro" id="IPR025110">
    <property type="entry name" value="AMP-bd_C"/>
</dbReference>